<comment type="caution">
    <text evidence="2">The sequence shown here is derived from an EMBL/GenBank/DDBJ whole genome shotgun (WGS) entry which is preliminary data.</text>
</comment>
<keyword evidence="1" id="KW-0732">Signal</keyword>
<evidence type="ECO:0000313" key="3">
    <source>
        <dbReference type="Proteomes" id="UP000824211"/>
    </source>
</evidence>
<organism evidence="2 3">
    <name type="scientific">Candidatus Faecalibacterium faecipullorum</name>
    <dbReference type="NCBI Taxonomy" id="2838578"/>
    <lineage>
        <taxon>Bacteria</taxon>
        <taxon>Bacillati</taxon>
        <taxon>Bacillota</taxon>
        <taxon>Clostridia</taxon>
        <taxon>Eubacteriales</taxon>
        <taxon>Oscillospiraceae</taxon>
        <taxon>Faecalibacterium</taxon>
    </lineage>
</organism>
<dbReference type="AlphaFoldDB" id="A0A9D2MEM7"/>
<dbReference type="Proteomes" id="UP000824211">
    <property type="component" value="Unassembled WGS sequence"/>
</dbReference>
<evidence type="ECO:0000313" key="2">
    <source>
        <dbReference type="EMBL" id="HJB59425.1"/>
    </source>
</evidence>
<dbReference type="PROSITE" id="PS51257">
    <property type="entry name" value="PROKAR_LIPOPROTEIN"/>
    <property type="match status" value="1"/>
</dbReference>
<dbReference type="EMBL" id="DWXX01000126">
    <property type="protein sequence ID" value="HJB59425.1"/>
    <property type="molecule type" value="Genomic_DNA"/>
</dbReference>
<feature type="chain" id="PRO_5039600165" description="Lipoprotein" evidence="1">
    <location>
        <begin position="18"/>
        <end position="201"/>
    </location>
</feature>
<name>A0A9D2MEM7_9FIRM</name>
<proteinExistence type="predicted"/>
<feature type="signal peptide" evidence="1">
    <location>
        <begin position="1"/>
        <end position="17"/>
    </location>
</feature>
<reference evidence="2" key="2">
    <citation type="submission" date="2021-04" db="EMBL/GenBank/DDBJ databases">
        <authorList>
            <person name="Gilroy R."/>
        </authorList>
    </citation>
    <scope>NUCLEOTIDE SEQUENCE</scope>
    <source>
        <strain evidence="2">ChiHjej9B8-13557</strain>
    </source>
</reference>
<sequence length="201" mass="22907">MRAKKFLALLLSGMVLAGCLSGCNRTIIEHQFHTDTEYIETIVENSGMNGAEKLTGLFWTQGIIFDFDFIVQPGVVSDPGDDSIFNSKYELETTPIEDNDIYWFYIFQTDRNASVKYDDDKDSWRSTLTRVIKCDDISDMTSAWLVYANSVHEALVNYLNKHSDDWKWENFFDEGITLDGGIVNISSDPTNPEFYAIFSLG</sequence>
<gene>
    <name evidence="2" type="ORF">H9771_07215</name>
</gene>
<evidence type="ECO:0000256" key="1">
    <source>
        <dbReference type="SAM" id="SignalP"/>
    </source>
</evidence>
<accession>A0A9D2MEM7</accession>
<protein>
    <recommendedName>
        <fullName evidence="4">Lipoprotein</fullName>
    </recommendedName>
</protein>
<reference evidence="2" key="1">
    <citation type="journal article" date="2021" name="PeerJ">
        <title>Extensive microbial diversity within the chicken gut microbiome revealed by metagenomics and culture.</title>
        <authorList>
            <person name="Gilroy R."/>
            <person name="Ravi A."/>
            <person name="Getino M."/>
            <person name="Pursley I."/>
            <person name="Horton D.L."/>
            <person name="Alikhan N.F."/>
            <person name="Baker D."/>
            <person name="Gharbi K."/>
            <person name="Hall N."/>
            <person name="Watson M."/>
            <person name="Adriaenssens E.M."/>
            <person name="Foster-Nyarko E."/>
            <person name="Jarju S."/>
            <person name="Secka A."/>
            <person name="Antonio M."/>
            <person name="Oren A."/>
            <person name="Chaudhuri R.R."/>
            <person name="La Ragione R."/>
            <person name="Hildebrand F."/>
            <person name="Pallen M.J."/>
        </authorList>
    </citation>
    <scope>NUCLEOTIDE SEQUENCE</scope>
    <source>
        <strain evidence="2">ChiHjej9B8-13557</strain>
    </source>
</reference>
<evidence type="ECO:0008006" key="4">
    <source>
        <dbReference type="Google" id="ProtNLM"/>
    </source>
</evidence>